<feature type="domain" description="Coenzyme Q-binding protein COQ10 START" evidence="3">
    <location>
        <begin position="10"/>
        <end position="135"/>
    </location>
</feature>
<dbReference type="Proteomes" id="UP000254720">
    <property type="component" value="Unassembled WGS sequence"/>
</dbReference>
<comment type="caution">
    <text evidence="4">The sequence shown here is derived from an EMBL/GenBank/DDBJ whole genome shotgun (WGS) entry which is preliminary data.</text>
</comment>
<dbReference type="OrthoDB" id="9804759at2"/>
<organism evidence="4 5">
    <name type="scientific">Aquicella lusitana</name>
    <dbReference type="NCBI Taxonomy" id="254246"/>
    <lineage>
        <taxon>Bacteria</taxon>
        <taxon>Pseudomonadati</taxon>
        <taxon>Pseudomonadota</taxon>
        <taxon>Gammaproteobacteria</taxon>
        <taxon>Legionellales</taxon>
        <taxon>Coxiellaceae</taxon>
        <taxon>Aquicella</taxon>
    </lineage>
</organism>
<evidence type="ECO:0000256" key="1">
    <source>
        <dbReference type="ARBA" id="ARBA00008918"/>
    </source>
</evidence>
<evidence type="ECO:0000256" key="2">
    <source>
        <dbReference type="ARBA" id="ARBA00022649"/>
    </source>
</evidence>
<dbReference type="AlphaFoldDB" id="A0A370GWX6"/>
<protein>
    <submittedName>
        <fullName evidence="4">Ribosome-associated toxin RatA of RatAB toxin-antitoxin module</fullName>
    </submittedName>
</protein>
<evidence type="ECO:0000313" key="5">
    <source>
        <dbReference type="Proteomes" id="UP000254720"/>
    </source>
</evidence>
<dbReference type="GO" id="GO:0045333">
    <property type="term" value="P:cellular respiration"/>
    <property type="evidence" value="ECO:0007669"/>
    <property type="project" value="InterPro"/>
</dbReference>
<dbReference type="Gene3D" id="3.30.530.20">
    <property type="match status" value="1"/>
</dbReference>
<evidence type="ECO:0000313" key="4">
    <source>
        <dbReference type="EMBL" id="RDI48051.1"/>
    </source>
</evidence>
<dbReference type="InterPro" id="IPR005031">
    <property type="entry name" value="COQ10_START"/>
</dbReference>
<dbReference type="RefSeq" id="WP_114833532.1">
    <property type="nucleotide sequence ID" value="NZ_LR699114.1"/>
</dbReference>
<gene>
    <name evidence="4" type="ORF">C8D86_10315</name>
</gene>
<keyword evidence="2" id="KW-1277">Toxin-antitoxin system</keyword>
<dbReference type="PANTHER" id="PTHR12901">
    <property type="entry name" value="SPERM PROTEIN HOMOLOG"/>
    <property type="match status" value="1"/>
</dbReference>
<dbReference type="PANTHER" id="PTHR12901:SF10">
    <property type="entry name" value="COENZYME Q-BINDING PROTEIN COQ10, MITOCHONDRIAL"/>
    <property type="match status" value="1"/>
</dbReference>
<accession>A0A370GWX6</accession>
<dbReference type="EMBL" id="QQAX01000003">
    <property type="protein sequence ID" value="RDI48051.1"/>
    <property type="molecule type" value="Genomic_DNA"/>
</dbReference>
<dbReference type="Pfam" id="PF03364">
    <property type="entry name" value="Polyketide_cyc"/>
    <property type="match status" value="1"/>
</dbReference>
<dbReference type="CDD" id="cd07813">
    <property type="entry name" value="COQ10p_like"/>
    <property type="match status" value="1"/>
</dbReference>
<reference evidence="4 5" key="1">
    <citation type="submission" date="2018-07" db="EMBL/GenBank/DDBJ databases">
        <title>Genomic Encyclopedia of Type Strains, Phase IV (KMG-IV): sequencing the most valuable type-strain genomes for metagenomic binning, comparative biology and taxonomic classification.</title>
        <authorList>
            <person name="Goeker M."/>
        </authorList>
    </citation>
    <scope>NUCLEOTIDE SEQUENCE [LARGE SCALE GENOMIC DNA]</scope>
    <source>
        <strain evidence="4 5">DSM 16500</strain>
    </source>
</reference>
<dbReference type="SUPFAM" id="SSF55961">
    <property type="entry name" value="Bet v1-like"/>
    <property type="match status" value="1"/>
</dbReference>
<dbReference type="InterPro" id="IPR023393">
    <property type="entry name" value="START-like_dom_sf"/>
</dbReference>
<dbReference type="InterPro" id="IPR044996">
    <property type="entry name" value="COQ10-like"/>
</dbReference>
<name>A0A370GWX6_9COXI</name>
<proteinExistence type="inferred from homology"/>
<comment type="similarity">
    <text evidence="1">Belongs to the ribosome association toxin RatA family.</text>
</comment>
<dbReference type="GO" id="GO:0048039">
    <property type="term" value="F:ubiquinone binding"/>
    <property type="evidence" value="ECO:0007669"/>
    <property type="project" value="InterPro"/>
</dbReference>
<evidence type="ECO:0000259" key="3">
    <source>
        <dbReference type="Pfam" id="PF03364"/>
    </source>
</evidence>
<sequence length="145" mass="17077">MNILKRSALVPYTSRQMFELVNGIEDYPRFLPWCHSSKIISRTEEEVVAELEINWKGIHKSFTTRNRLYPYERMTIELINGPLKHMEGIWQFQPLDTHACKVLLDLEFEFAGGFIDRLFQPVFQHIANTLVDAFCKRATELYGHE</sequence>
<keyword evidence="5" id="KW-1185">Reference proteome</keyword>